<feature type="transmembrane region" description="Helical" evidence="3">
    <location>
        <begin position="462"/>
        <end position="486"/>
    </location>
</feature>
<evidence type="ECO:0000313" key="4">
    <source>
        <dbReference type="EMBL" id="MFD2116336.1"/>
    </source>
</evidence>
<reference evidence="5" key="1">
    <citation type="journal article" date="2019" name="Int. J. Syst. Evol. Microbiol.">
        <title>The Global Catalogue of Microorganisms (GCM) 10K type strain sequencing project: providing services to taxonomists for standard genome sequencing and annotation.</title>
        <authorList>
            <consortium name="The Broad Institute Genomics Platform"/>
            <consortium name="The Broad Institute Genome Sequencing Center for Infectious Disease"/>
            <person name="Wu L."/>
            <person name="Ma J."/>
        </authorList>
    </citation>
    <scope>NUCLEOTIDE SEQUENCE [LARGE SCALE GENOMIC DNA]</scope>
    <source>
        <strain evidence="5">GH52</strain>
    </source>
</reference>
<dbReference type="EMBL" id="JBHUHO010000030">
    <property type="protein sequence ID" value="MFD2116336.1"/>
    <property type="molecule type" value="Genomic_DNA"/>
</dbReference>
<evidence type="ECO:0000313" key="5">
    <source>
        <dbReference type="Proteomes" id="UP001597362"/>
    </source>
</evidence>
<feature type="coiled-coil region" evidence="1">
    <location>
        <begin position="648"/>
        <end position="689"/>
    </location>
</feature>
<sequence>MTVEIGELRARLTAESRQMRQEVQAVKKDFIDLGEQGKKSASDLKTVETAIALVGASKDKLAILTATLDNVNARIEQQRKKLAELKASYDNTFNESAKSKLQDQILNTESSLLRLIQTSDSTAQKIWDLEDSINQAGVVSQQAASEFNTLDNALKEIGLNGEQINVVKRHLDNLDPTKADRQLEKLSVTLKKLGVDSQSIDKINQELRQTEQESNRAKQGISGIASGLASLGASAVLSKLIDGVKTLAGEAHQLASSYQGLNVVAKSFNVDTEKAADLADTLADRWGLSKTVMADTVKTYLSLNLSLEEAEEIITATADAAVYNREAHLSWEEAIKQVSQGIKSGNSNLTDAAGITTNLSVMQDRYAKSIGTTAAKLTESQKIQAAYNGMLDEGAIFAGNADDAMTGYTGTQATFQSTLANVRTELGEAYIPYLERVLELITPLLGRTAEWTSENQEVAAGLTAAAIAVAGLIAVLATLSAALLAINTLMGPIGWTIVAIGTLVAGVGAYTAVTNQASESVKEFTANQEQLNKALSDTSNSLNANQYEMLQSNMETLSEVLARRNELEKEYNELTSAAERGEGSIENTHKMFELADAIKAVDKELKALDFSSVEEAEFALRNMKKASDESLGALVQLTRQQMQENIALVDNISEMKAMSEEYDELNKQANLTEQQKARLETIVKKLKAEYPDLIVLLDEENQWHIENKNALDDYITGEENRLNAAIATAKQVIEAAKIEAEERVRLARESMAEIERIEAKGLTSSKTSMPFLSDATAGIFDRNNEWVLNQTKKQLVNDINKGNYSVNEANKLLDDLTIGYDPFRRKTNPEVPEDNKKKGKKEKKKKEKEKKQKTAAELAEEEYQKSLAYIQYKKDLNQLSEKQELAMLEKLENRYKQYSDIRKDAEVRIYKLKDEMYKKEYNDEKKLMNYKQDLGQLSEKEELARLEKMLRKYKDNTELRMQLEVEIYQLKEQMKEQDFQHSKEWIAKEEKRMILAGATEEAIAKMKMSAWTRVRNRYAKDMDFYKEADEQITNLKINQLKEVAKQEAEAAKEKEKQRKDDLKRTLDAINKAKKSELDALNERRKAIQKFYEEQNENIDDSERLKERNELLAEMEKYRFATSEKGQKHFQELQEKLRKMDIDQQKRDLQEERDQKLEAIDDEKKDIEAWYDELREATDELTGDLTKLYKLADDERLKSFIDTNEKIKEEMEKLKTIMTGVSAQDTKVVAQMIANSAAWASANPAERARLSEENDRLGASIGAVKNEMQGRWYKPDGTPLYHSGGIAGEMNFRSADQLMPDEITAILKRGEPVLTPQQIGSLVSASAGNGGASIHIEKFMEVNEPVFEDGIDLRSFGRDTGNEAAEILRKQLTGGA</sequence>
<feature type="compositionally biased region" description="Basic and acidic residues" evidence="2">
    <location>
        <begin position="823"/>
        <end position="836"/>
    </location>
</feature>
<evidence type="ECO:0000256" key="1">
    <source>
        <dbReference type="SAM" id="Coils"/>
    </source>
</evidence>
<dbReference type="PANTHER" id="PTHR45615">
    <property type="entry name" value="MYOSIN HEAVY CHAIN, NON-MUSCLE"/>
    <property type="match status" value="1"/>
</dbReference>
<keyword evidence="5" id="KW-1185">Reference proteome</keyword>
<feature type="coiled-coil region" evidence="1">
    <location>
        <begin position="550"/>
        <end position="584"/>
    </location>
</feature>
<keyword evidence="3" id="KW-0812">Transmembrane</keyword>
<feature type="coiled-coil region" evidence="1">
    <location>
        <begin position="1138"/>
        <end position="1223"/>
    </location>
</feature>
<gene>
    <name evidence="4" type="ORF">ACFSJH_11450</name>
</gene>
<organism evidence="4 5">
    <name type="scientific">Paenibacillus yanchengensis</name>
    <dbReference type="NCBI Taxonomy" id="2035833"/>
    <lineage>
        <taxon>Bacteria</taxon>
        <taxon>Bacillati</taxon>
        <taxon>Bacillota</taxon>
        <taxon>Bacilli</taxon>
        <taxon>Bacillales</taxon>
        <taxon>Paenibacillaceae</taxon>
        <taxon>Paenibacillus</taxon>
    </lineage>
</organism>
<keyword evidence="3" id="KW-0472">Membrane</keyword>
<evidence type="ECO:0000256" key="2">
    <source>
        <dbReference type="SAM" id="MobiDB-lite"/>
    </source>
</evidence>
<evidence type="ECO:0008006" key="6">
    <source>
        <dbReference type="Google" id="ProtNLM"/>
    </source>
</evidence>
<proteinExistence type="predicted"/>
<dbReference type="Proteomes" id="UP001597362">
    <property type="component" value="Unassembled WGS sequence"/>
</dbReference>
<name>A0ABW4YKY3_9BACL</name>
<keyword evidence="3" id="KW-1133">Transmembrane helix</keyword>
<feature type="coiled-coil region" evidence="1">
    <location>
        <begin position="61"/>
        <end position="95"/>
    </location>
</feature>
<evidence type="ECO:0000256" key="3">
    <source>
        <dbReference type="SAM" id="Phobius"/>
    </source>
</evidence>
<dbReference type="PANTHER" id="PTHR45615:SF80">
    <property type="entry name" value="GRIP DOMAIN-CONTAINING PROTEIN"/>
    <property type="match status" value="1"/>
</dbReference>
<protein>
    <recommendedName>
        <fullName evidence="6">Phage tail tape measure protein</fullName>
    </recommendedName>
</protein>
<feature type="compositionally biased region" description="Basic residues" evidence="2">
    <location>
        <begin position="837"/>
        <end position="848"/>
    </location>
</feature>
<dbReference type="RefSeq" id="WP_377772400.1">
    <property type="nucleotide sequence ID" value="NZ_JBHUHO010000030.1"/>
</dbReference>
<comment type="caution">
    <text evidence="4">The sequence shown here is derived from an EMBL/GenBank/DDBJ whole genome shotgun (WGS) entry which is preliminary data.</text>
</comment>
<keyword evidence="1" id="KW-0175">Coiled coil</keyword>
<feature type="coiled-coil region" evidence="1">
    <location>
        <begin position="1034"/>
        <end position="1111"/>
    </location>
</feature>
<feature type="transmembrane region" description="Helical" evidence="3">
    <location>
        <begin position="493"/>
        <end position="513"/>
    </location>
</feature>
<feature type="coiled-coil region" evidence="1">
    <location>
        <begin position="719"/>
        <end position="757"/>
    </location>
</feature>
<feature type="region of interest" description="Disordered" evidence="2">
    <location>
        <begin position="823"/>
        <end position="851"/>
    </location>
</feature>
<accession>A0ABW4YKY3</accession>